<dbReference type="GO" id="GO:0031297">
    <property type="term" value="P:replication fork processing"/>
    <property type="evidence" value="ECO:0007669"/>
    <property type="project" value="TreeGrafter"/>
</dbReference>
<dbReference type="GO" id="GO:0003677">
    <property type="term" value="F:DNA binding"/>
    <property type="evidence" value="ECO:0007669"/>
    <property type="project" value="InterPro"/>
</dbReference>
<dbReference type="PANTHER" id="PTHR11070">
    <property type="entry name" value="UVRD / RECB / PCRA DNA HELICASE FAMILY MEMBER"/>
    <property type="match status" value="1"/>
</dbReference>
<evidence type="ECO:0000313" key="11">
    <source>
        <dbReference type="EMBL" id="VBB47012.1"/>
    </source>
</evidence>
<dbReference type="InterPro" id="IPR000212">
    <property type="entry name" value="DNA_helicase_UvrD/REP"/>
</dbReference>
<protein>
    <recommendedName>
        <fullName evidence="7">DNA 3'-5' helicase</fullName>
        <ecNumber evidence="7">5.6.2.4</ecNumber>
    </recommendedName>
</protein>
<evidence type="ECO:0000256" key="3">
    <source>
        <dbReference type="ARBA" id="ARBA00022806"/>
    </source>
</evidence>
<dbReference type="PANTHER" id="PTHR11070:SF30">
    <property type="entry name" value="F-BOX DNA HELICASE 1"/>
    <property type="match status" value="1"/>
</dbReference>
<dbReference type="InterPro" id="IPR014017">
    <property type="entry name" value="DNA_helicase_UvrD-like_C"/>
</dbReference>
<sequence length="588" mass="65551">MTPTEEQQAILDSTGRVLLINARAGTGKTTTLRMIASAHPDLKVLYLVYNRKAREEALGRFPANVEIRTVHSLAFSGDAGRWIGQLGAFTAADLLPAFRGGGNAQQLAAVGYDFMEFFLNSPFPKVEAAMEAFREGHLGHVAGEVREAVEGAQDLIVQTSREILGQWYRQEKPCPHDFYLKLFHREGGFSRSLDRYDMVLVDEGQDLSPVMLDALAHCRKRVVIVGDSHQQIYSFRYAIDAMKRLPFDDQRDLTLSFRFGREIADLASVFIREAKGEAGFRIEGSPRKASRVRFSSGLPRPRDGERCAILSRTNLALFEKALELRSRRVSFSLEGSVGAVLGRILDVYRLSEDEHGQIRDPFIRSFKGLDALEEYARNLDDFQLAGMARLVREKSPIFPDALYDMMRISKRSGQGGEGPRIILSTVHGAKGREFERVTIDADLSASLSKSGGPPVKELGDEANVAYVGFTRAIRELSLPQEFKNVLTPEWQSAVKRYEEPRIPEAAAASQDGGAVRGFRPFSKPALRFLKTVVPPPKTPRKKPFKVGDAVRTIHGEGTVVEVDGDAYLVRLEDRGVRLWEKAWALKKG</sequence>
<name>A0A653AG30_UNCDX</name>
<dbReference type="InterPro" id="IPR027417">
    <property type="entry name" value="P-loop_NTPase"/>
</dbReference>
<evidence type="ECO:0000256" key="6">
    <source>
        <dbReference type="ARBA" id="ARBA00034617"/>
    </source>
</evidence>
<dbReference type="GO" id="GO:0016887">
    <property type="term" value="F:ATP hydrolysis activity"/>
    <property type="evidence" value="ECO:0007669"/>
    <property type="project" value="RHEA"/>
</dbReference>
<dbReference type="GO" id="GO:0000724">
    <property type="term" value="P:double-strand break repair via homologous recombination"/>
    <property type="evidence" value="ECO:0007669"/>
    <property type="project" value="TreeGrafter"/>
</dbReference>
<evidence type="ECO:0000256" key="7">
    <source>
        <dbReference type="ARBA" id="ARBA00034808"/>
    </source>
</evidence>
<dbReference type="Gene3D" id="3.40.50.300">
    <property type="entry name" value="P-loop containing nucleotide triphosphate hydrolases"/>
    <property type="match status" value="2"/>
</dbReference>
<feature type="domain" description="UvrD-like helicase ATP-binding" evidence="10">
    <location>
        <begin position="1"/>
        <end position="283"/>
    </location>
</feature>
<dbReference type="GO" id="GO:0043138">
    <property type="term" value="F:3'-5' DNA helicase activity"/>
    <property type="evidence" value="ECO:0007669"/>
    <property type="project" value="UniProtKB-EC"/>
</dbReference>
<evidence type="ECO:0000256" key="8">
    <source>
        <dbReference type="ARBA" id="ARBA00048988"/>
    </source>
</evidence>
<organism evidence="11">
    <name type="scientific">Uncultured Desulfatiglans sp</name>
    <dbReference type="NCBI Taxonomy" id="1748965"/>
    <lineage>
        <taxon>Bacteria</taxon>
        <taxon>Pseudomonadati</taxon>
        <taxon>Thermodesulfobacteriota</taxon>
        <taxon>Desulfobacteria</taxon>
        <taxon>Desulfatiglandales</taxon>
        <taxon>Desulfatiglandaceae</taxon>
        <taxon>Desulfatiglans</taxon>
        <taxon>environmental samples</taxon>
    </lineage>
</organism>
<keyword evidence="5" id="KW-0413">Isomerase</keyword>
<evidence type="ECO:0000256" key="5">
    <source>
        <dbReference type="ARBA" id="ARBA00023235"/>
    </source>
</evidence>
<comment type="catalytic activity">
    <reaction evidence="6">
        <text>Couples ATP hydrolysis with the unwinding of duplex DNA by translocating in the 3'-5' direction.</text>
        <dbReference type="EC" id="5.6.2.4"/>
    </reaction>
</comment>
<feature type="binding site" evidence="9">
    <location>
        <begin position="22"/>
        <end position="29"/>
    </location>
    <ligand>
        <name>ATP</name>
        <dbReference type="ChEBI" id="CHEBI:30616"/>
    </ligand>
</feature>
<dbReference type="PROSITE" id="PS51198">
    <property type="entry name" value="UVRD_HELICASE_ATP_BIND"/>
    <property type="match status" value="1"/>
</dbReference>
<evidence type="ECO:0000256" key="9">
    <source>
        <dbReference type="PROSITE-ProRule" id="PRU00560"/>
    </source>
</evidence>
<gene>
    <name evidence="11" type="ORF">TRIP_B50093</name>
</gene>
<dbReference type="InterPro" id="IPR014016">
    <property type="entry name" value="UvrD-like_ATP-bd"/>
</dbReference>
<evidence type="ECO:0000259" key="10">
    <source>
        <dbReference type="PROSITE" id="PS51198"/>
    </source>
</evidence>
<keyword evidence="3 9" id="KW-0347">Helicase</keyword>
<evidence type="ECO:0000256" key="2">
    <source>
        <dbReference type="ARBA" id="ARBA00022801"/>
    </source>
</evidence>
<dbReference type="Pfam" id="PF13245">
    <property type="entry name" value="AAA_19"/>
    <property type="match status" value="1"/>
</dbReference>
<keyword evidence="1 9" id="KW-0547">Nucleotide-binding</keyword>
<accession>A0A653AG30</accession>
<dbReference type="GO" id="GO:0005524">
    <property type="term" value="F:ATP binding"/>
    <property type="evidence" value="ECO:0007669"/>
    <property type="project" value="UniProtKB-UniRule"/>
</dbReference>
<comment type="catalytic activity">
    <reaction evidence="8">
        <text>ATP + H2O = ADP + phosphate + H(+)</text>
        <dbReference type="Rhea" id="RHEA:13065"/>
        <dbReference type="ChEBI" id="CHEBI:15377"/>
        <dbReference type="ChEBI" id="CHEBI:15378"/>
        <dbReference type="ChEBI" id="CHEBI:30616"/>
        <dbReference type="ChEBI" id="CHEBI:43474"/>
        <dbReference type="ChEBI" id="CHEBI:456216"/>
        <dbReference type="EC" id="5.6.2.4"/>
    </reaction>
</comment>
<evidence type="ECO:0000256" key="4">
    <source>
        <dbReference type="ARBA" id="ARBA00022840"/>
    </source>
</evidence>
<dbReference type="Pfam" id="PF13361">
    <property type="entry name" value="UvrD_C"/>
    <property type="match status" value="1"/>
</dbReference>
<dbReference type="EMBL" id="UPXX01000032">
    <property type="protein sequence ID" value="VBB47012.1"/>
    <property type="molecule type" value="Genomic_DNA"/>
</dbReference>
<dbReference type="AlphaFoldDB" id="A0A653AG30"/>
<keyword evidence="2 9" id="KW-0378">Hydrolase</keyword>
<evidence type="ECO:0000256" key="1">
    <source>
        <dbReference type="ARBA" id="ARBA00022741"/>
    </source>
</evidence>
<dbReference type="SUPFAM" id="SSF52540">
    <property type="entry name" value="P-loop containing nucleoside triphosphate hydrolases"/>
    <property type="match status" value="1"/>
</dbReference>
<dbReference type="EC" id="5.6.2.4" evidence="7"/>
<proteinExistence type="predicted"/>
<keyword evidence="4 9" id="KW-0067">ATP-binding</keyword>
<reference evidence="11" key="1">
    <citation type="submission" date="2018-07" db="EMBL/GenBank/DDBJ databases">
        <authorList>
            <consortium name="Genoscope - CEA"/>
            <person name="William W."/>
        </authorList>
    </citation>
    <scope>NUCLEOTIDE SEQUENCE</scope>
    <source>
        <strain evidence="11">IK1</strain>
    </source>
</reference>